<sequence length="622" mass="67961">MNFGRKTAEVGKPDFSKEPQNTATATDVWDHRNRSRLATVCLASLASGFNAASIGALLPYIQSYYKIEYAVVSLIFVGQAIGFLFAAIFFDDLQERLSQARISGLANIILICGYCALIARAPFAFIPISFGLIGFGTAINLALFNLFDYSLPTGSPVLKLAHVCYGVGGTLSPIAATAITALDGTLFNRFYLINLSLAVIVFLLSAWAFWECDEGLTQTLRNKKKPQEATLNDIFPTLRIRAILLGAIFTFAYQGAEVSISGWLISFLIDNSDGVPRSVGYITACFWGGITVGRLSLSGRRWGESSFIFGLTAMAFVLQISMWLGPNVLGNNVAVALVGSMLGPMYPCGSAVFIRNVSRGESLRGMATFTAFASLGGAMAPFMTGLLAQVIGPFVLHPERKGKINSMVNILLQSSLRYLETVTTLHAMDSMECPFVLSANPGTDIWKKPPSTERDNPVTKSYAVVPLKSLQSATITFSAQYGSPYDQVGFLIRITHKPSSALKWIKGGIEFFENEPVLSVACCDQWADWSTAPLPESAVDGVTKGETALTFSLQRKGNALWVYFDQENGRRIPLREITWPYGLEDQERWEIEIGAMAARADKDAPEPLQAKFHAFDVKFDNK</sequence>
<proteinExistence type="predicted"/>
<reference evidence="1" key="1">
    <citation type="submission" date="2022-08" db="EMBL/GenBank/DDBJ databases">
        <title>Genome Sequence of Fusarium decemcellulare.</title>
        <authorList>
            <person name="Buettner E."/>
        </authorList>
    </citation>
    <scope>NUCLEOTIDE SEQUENCE</scope>
    <source>
        <strain evidence="1">Babe19</strain>
    </source>
</reference>
<organism evidence="1 2">
    <name type="scientific">Fusarium decemcellulare</name>
    <dbReference type="NCBI Taxonomy" id="57161"/>
    <lineage>
        <taxon>Eukaryota</taxon>
        <taxon>Fungi</taxon>
        <taxon>Dikarya</taxon>
        <taxon>Ascomycota</taxon>
        <taxon>Pezizomycotina</taxon>
        <taxon>Sordariomycetes</taxon>
        <taxon>Hypocreomycetidae</taxon>
        <taxon>Hypocreales</taxon>
        <taxon>Nectriaceae</taxon>
        <taxon>Fusarium</taxon>
        <taxon>Fusarium decemcellulare species complex</taxon>
    </lineage>
</organism>
<dbReference type="EMBL" id="JANRMS010001056">
    <property type="protein sequence ID" value="KAJ3531492.1"/>
    <property type="molecule type" value="Genomic_DNA"/>
</dbReference>
<comment type="caution">
    <text evidence="1">The sequence shown here is derived from an EMBL/GenBank/DDBJ whole genome shotgun (WGS) entry which is preliminary data.</text>
</comment>
<protein>
    <submittedName>
        <fullName evidence="1">Uncharacterized protein</fullName>
    </submittedName>
</protein>
<accession>A0ACC1S3Q3</accession>
<gene>
    <name evidence="1" type="ORF">NM208_g8855</name>
</gene>
<evidence type="ECO:0000313" key="1">
    <source>
        <dbReference type="EMBL" id="KAJ3531492.1"/>
    </source>
</evidence>
<name>A0ACC1S3Q3_9HYPO</name>
<evidence type="ECO:0000313" key="2">
    <source>
        <dbReference type="Proteomes" id="UP001148629"/>
    </source>
</evidence>
<keyword evidence="2" id="KW-1185">Reference proteome</keyword>
<dbReference type="Proteomes" id="UP001148629">
    <property type="component" value="Unassembled WGS sequence"/>
</dbReference>